<protein>
    <submittedName>
        <fullName evidence="2">Uncharacterized protein</fullName>
    </submittedName>
</protein>
<feature type="region of interest" description="Disordered" evidence="1">
    <location>
        <begin position="1"/>
        <end position="24"/>
    </location>
</feature>
<evidence type="ECO:0000313" key="2">
    <source>
        <dbReference type="EMBL" id="KAH0892272.1"/>
    </source>
</evidence>
<evidence type="ECO:0000256" key="1">
    <source>
        <dbReference type="SAM" id="MobiDB-lite"/>
    </source>
</evidence>
<reference evidence="2 3" key="1">
    <citation type="submission" date="2021-05" db="EMBL/GenBank/DDBJ databases">
        <title>Genome Assembly of Synthetic Allotetraploid Brassica napus Reveals Homoeologous Exchanges between Subgenomes.</title>
        <authorList>
            <person name="Davis J.T."/>
        </authorList>
    </citation>
    <scope>NUCLEOTIDE SEQUENCE [LARGE SCALE GENOMIC DNA]</scope>
    <source>
        <strain evidence="3">cv. Da-Ae</strain>
        <tissue evidence="2">Seedling</tissue>
    </source>
</reference>
<proteinExistence type="predicted"/>
<accession>A0ABQ8AIC7</accession>
<organism evidence="2 3">
    <name type="scientific">Brassica napus</name>
    <name type="common">Rape</name>
    <dbReference type="NCBI Taxonomy" id="3708"/>
    <lineage>
        <taxon>Eukaryota</taxon>
        <taxon>Viridiplantae</taxon>
        <taxon>Streptophyta</taxon>
        <taxon>Embryophyta</taxon>
        <taxon>Tracheophyta</taxon>
        <taxon>Spermatophyta</taxon>
        <taxon>Magnoliopsida</taxon>
        <taxon>eudicotyledons</taxon>
        <taxon>Gunneridae</taxon>
        <taxon>Pentapetalae</taxon>
        <taxon>rosids</taxon>
        <taxon>malvids</taxon>
        <taxon>Brassicales</taxon>
        <taxon>Brassicaceae</taxon>
        <taxon>Brassiceae</taxon>
        <taxon>Brassica</taxon>
    </lineage>
</organism>
<dbReference type="EMBL" id="JAGKQM010000013">
    <property type="protein sequence ID" value="KAH0892272.1"/>
    <property type="molecule type" value="Genomic_DNA"/>
</dbReference>
<name>A0ABQ8AIC7_BRANA</name>
<dbReference type="Proteomes" id="UP000824890">
    <property type="component" value="Unassembled WGS sequence"/>
</dbReference>
<comment type="caution">
    <text evidence="2">The sequence shown here is derived from an EMBL/GenBank/DDBJ whole genome shotgun (WGS) entry which is preliminary data.</text>
</comment>
<gene>
    <name evidence="2" type="ORF">HID58_054701</name>
</gene>
<evidence type="ECO:0000313" key="3">
    <source>
        <dbReference type="Proteomes" id="UP000824890"/>
    </source>
</evidence>
<sequence length="104" mass="11599">MEENDPEIQLSPNSKTENQKLSQCSTRKKQDLAWEHVTHTLDPKGKSIFSCAFVARLIIENETTSGESETVRGSTKGCKKKSKTLLSEMNHSAYTASLKNLILT</sequence>
<keyword evidence="3" id="KW-1185">Reference proteome</keyword>
<feature type="compositionally biased region" description="Polar residues" evidence="1">
    <location>
        <begin position="10"/>
        <end position="24"/>
    </location>
</feature>